<protein>
    <recommendedName>
        <fullName evidence="2">DUF6590 domain-containing protein</fullName>
    </recommendedName>
</protein>
<sequence>MSQSTPETSTVVAASRPSAAGVEFIRIEYNDFPGCSRFIDRDPSILSADLQSFLDAAVQAVRNHDRILSLRCIQRYVIIKKCRNLTAEDRHNYLSLLGRKDPNEPTWHEYCSDREKTSGEVHRRFQESLRALQQNDMDPPGSQSRCLNEADTRSYGQLLPAGWDISYRRPVVSHAGHFPYPSASAYTQSVAYPTVAQRRELSSIDSIHQTSASGIPTKAEAATGQDVHSAPSALSASRTSVNYQRDTRGSDQQQDATKSRAYLRSSHSYDAYDYRHKPPTAGGLENVEFRGNNKDQLAADSERLDPRYILRSDGATFFCEGRVFSLMHHEPLGLRRGDPPVRGFDKRSVSEGPKGVLIYSKIRRMAVVRKRQGYSICVPINSYGGRGVGQKKMGSEMQAHAIAYPSYQDPPPGPLPEEPQFKKRPIAVDLNQGHDLEAGSRIHFGKLQSIEWNVKVMDIGFIAPKSLNDFEAYWREEYFPSEGPRVDNNTRR</sequence>
<feature type="compositionally biased region" description="Polar residues" evidence="1">
    <location>
        <begin position="232"/>
        <end position="256"/>
    </location>
</feature>
<name>A0A0D2EDS8_CLAB1</name>
<dbReference type="Pfam" id="PF20233">
    <property type="entry name" value="DUF6590"/>
    <property type="match status" value="1"/>
</dbReference>
<keyword evidence="4" id="KW-1185">Reference proteome</keyword>
<dbReference type="HOGENOM" id="CLU_029858_0_0_1"/>
<reference evidence="3" key="1">
    <citation type="submission" date="2015-01" db="EMBL/GenBank/DDBJ databases">
        <title>The Genome Sequence of Cladophialophora bantiana CBS 173.52.</title>
        <authorList>
            <consortium name="The Broad Institute Genomics Platform"/>
            <person name="Cuomo C."/>
            <person name="de Hoog S."/>
            <person name="Gorbushina A."/>
            <person name="Stielow B."/>
            <person name="Teixiera M."/>
            <person name="Abouelleil A."/>
            <person name="Chapman S.B."/>
            <person name="Priest M."/>
            <person name="Young S.K."/>
            <person name="Wortman J."/>
            <person name="Nusbaum C."/>
            <person name="Birren B."/>
        </authorList>
    </citation>
    <scope>NUCLEOTIDE SEQUENCE [LARGE SCALE GENOMIC DNA]</scope>
    <source>
        <strain evidence="3">CBS 173.52</strain>
    </source>
</reference>
<dbReference type="GeneID" id="27703786"/>
<dbReference type="OrthoDB" id="3559580at2759"/>
<proteinExistence type="predicted"/>
<dbReference type="InterPro" id="IPR046497">
    <property type="entry name" value="DUF6590"/>
</dbReference>
<evidence type="ECO:0000313" key="4">
    <source>
        <dbReference type="Proteomes" id="UP000053789"/>
    </source>
</evidence>
<dbReference type="EMBL" id="KN846999">
    <property type="protein sequence ID" value="KIW88291.1"/>
    <property type="molecule type" value="Genomic_DNA"/>
</dbReference>
<evidence type="ECO:0000256" key="1">
    <source>
        <dbReference type="SAM" id="MobiDB-lite"/>
    </source>
</evidence>
<evidence type="ECO:0000259" key="2">
    <source>
        <dbReference type="Pfam" id="PF20233"/>
    </source>
</evidence>
<dbReference type="VEuPathDB" id="FungiDB:Z519_10858"/>
<dbReference type="Proteomes" id="UP000053789">
    <property type="component" value="Unassembled WGS sequence"/>
</dbReference>
<evidence type="ECO:0000313" key="3">
    <source>
        <dbReference type="EMBL" id="KIW88291.1"/>
    </source>
</evidence>
<dbReference type="RefSeq" id="XP_016614960.1">
    <property type="nucleotide sequence ID" value="XM_016768573.1"/>
</dbReference>
<feature type="region of interest" description="Disordered" evidence="1">
    <location>
        <begin position="212"/>
        <end position="262"/>
    </location>
</feature>
<organism evidence="3 4">
    <name type="scientific">Cladophialophora bantiana (strain ATCC 10958 / CBS 173.52 / CDC B-1940 / NIH 8579)</name>
    <name type="common">Xylohypha bantiana</name>
    <dbReference type="NCBI Taxonomy" id="1442370"/>
    <lineage>
        <taxon>Eukaryota</taxon>
        <taxon>Fungi</taxon>
        <taxon>Dikarya</taxon>
        <taxon>Ascomycota</taxon>
        <taxon>Pezizomycotina</taxon>
        <taxon>Eurotiomycetes</taxon>
        <taxon>Chaetothyriomycetidae</taxon>
        <taxon>Chaetothyriales</taxon>
        <taxon>Herpotrichiellaceae</taxon>
        <taxon>Cladophialophora</taxon>
    </lineage>
</organism>
<feature type="domain" description="DUF6590" evidence="2">
    <location>
        <begin position="316"/>
        <end position="471"/>
    </location>
</feature>
<gene>
    <name evidence="3" type="ORF">Z519_10858</name>
</gene>
<dbReference type="AlphaFoldDB" id="A0A0D2EDS8"/>
<accession>A0A0D2EDS8</accession>